<organism evidence="17 18">
    <name type="scientific">Halocaridina rubra</name>
    <name type="common">Hawaiian red shrimp</name>
    <dbReference type="NCBI Taxonomy" id="373956"/>
    <lineage>
        <taxon>Eukaryota</taxon>
        <taxon>Metazoa</taxon>
        <taxon>Ecdysozoa</taxon>
        <taxon>Arthropoda</taxon>
        <taxon>Crustacea</taxon>
        <taxon>Multicrustacea</taxon>
        <taxon>Malacostraca</taxon>
        <taxon>Eumalacostraca</taxon>
        <taxon>Eucarida</taxon>
        <taxon>Decapoda</taxon>
        <taxon>Pleocyemata</taxon>
        <taxon>Caridea</taxon>
        <taxon>Atyoidea</taxon>
        <taxon>Atyidae</taxon>
        <taxon>Halocaridina</taxon>
    </lineage>
</organism>
<dbReference type="PROSITE" id="PS50848">
    <property type="entry name" value="START"/>
    <property type="match status" value="1"/>
</dbReference>
<dbReference type="SUPFAM" id="SSF55961">
    <property type="entry name" value="Bet v1-like"/>
    <property type="match status" value="1"/>
</dbReference>
<evidence type="ECO:0000256" key="14">
    <source>
        <dbReference type="SAM" id="MobiDB-lite"/>
    </source>
</evidence>
<dbReference type="CDD" id="cd13283">
    <property type="entry name" value="PH_GPBP"/>
    <property type="match status" value="1"/>
</dbReference>
<dbReference type="PROSITE" id="PS50003">
    <property type="entry name" value="PH_DOMAIN"/>
    <property type="match status" value="1"/>
</dbReference>
<evidence type="ECO:0000259" key="16">
    <source>
        <dbReference type="PROSITE" id="PS50848"/>
    </source>
</evidence>
<dbReference type="GO" id="GO:0008289">
    <property type="term" value="F:lipid binding"/>
    <property type="evidence" value="ECO:0007669"/>
    <property type="project" value="InterPro"/>
</dbReference>
<evidence type="ECO:0000259" key="15">
    <source>
        <dbReference type="PROSITE" id="PS50003"/>
    </source>
</evidence>
<keyword evidence="7" id="KW-0963">Cytoplasm</keyword>
<keyword evidence="17" id="KW-0176">Collagen</keyword>
<dbReference type="InterPro" id="IPR002913">
    <property type="entry name" value="START_lipid-bd_dom"/>
</dbReference>
<dbReference type="SMART" id="SM00233">
    <property type="entry name" value="PH"/>
    <property type="match status" value="1"/>
</dbReference>
<proteinExistence type="predicted"/>
<evidence type="ECO:0000313" key="18">
    <source>
        <dbReference type="Proteomes" id="UP001381693"/>
    </source>
</evidence>
<gene>
    <name evidence="17" type="primary">COL4A3BP</name>
    <name evidence="17" type="ORF">SK128_012571</name>
</gene>
<dbReference type="CDD" id="cd08872">
    <property type="entry name" value="START_STARD11-like"/>
    <property type="match status" value="1"/>
</dbReference>
<keyword evidence="18" id="KW-1185">Reference proteome</keyword>
<evidence type="ECO:0000256" key="1">
    <source>
        <dbReference type="ARBA" id="ARBA00000074"/>
    </source>
</evidence>
<comment type="subcellular location">
    <subcellularLocation>
        <location evidence="3">Cytoplasm</location>
    </subcellularLocation>
    <subcellularLocation>
        <location evidence="2">Endoplasmic reticulum</location>
    </subcellularLocation>
    <subcellularLocation>
        <location evidence="4">Golgi apparatus</location>
    </subcellularLocation>
</comment>
<dbReference type="SMART" id="SM00234">
    <property type="entry name" value="START"/>
    <property type="match status" value="1"/>
</dbReference>
<dbReference type="GO" id="GO:0005794">
    <property type="term" value="C:Golgi apparatus"/>
    <property type="evidence" value="ECO:0007669"/>
    <property type="project" value="UniProtKB-SubCell"/>
</dbReference>
<dbReference type="GO" id="GO:0035621">
    <property type="term" value="P:ER to Golgi ceramide transport"/>
    <property type="evidence" value="ECO:0007669"/>
    <property type="project" value="TreeGrafter"/>
</dbReference>
<dbReference type="Pfam" id="PF00169">
    <property type="entry name" value="PH"/>
    <property type="match status" value="1"/>
</dbReference>
<dbReference type="InterPro" id="IPR051213">
    <property type="entry name" value="START_lipid_transfer"/>
</dbReference>
<evidence type="ECO:0000256" key="4">
    <source>
        <dbReference type="ARBA" id="ARBA00004555"/>
    </source>
</evidence>
<dbReference type="Gene3D" id="2.30.29.30">
    <property type="entry name" value="Pleckstrin-homology domain (PH domain)/Phosphotyrosine-binding domain (PTB)"/>
    <property type="match status" value="1"/>
</dbReference>
<evidence type="ECO:0000313" key="17">
    <source>
        <dbReference type="EMBL" id="KAK7080293.1"/>
    </source>
</evidence>
<dbReference type="SUPFAM" id="SSF50729">
    <property type="entry name" value="PH domain-like"/>
    <property type="match status" value="1"/>
</dbReference>
<evidence type="ECO:0000256" key="2">
    <source>
        <dbReference type="ARBA" id="ARBA00004240"/>
    </source>
</evidence>
<dbReference type="Pfam" id="PF01852">
    <property type="entry name" value="START"/>
    <property type="match status" value="1"/>
</dbReference>
<dbReference type="InterPro" id="IPR001849">
    <property type="entry name" value="PH_domain"/>
</dbReference>
<dbReference type="AlphaFoldDB" id="A0AAN8XH96"/>
<evidence type="ECO:0000256" key="13">
    <source>
        <dbReference type="SAM" id="Coils"/>
    </source>
</evidence>
<evidence type="ECO:0000256" key="5">
    <source>
        <dbReference type="ARBA" id="ARBA00021440"/>
    </source>
</evidence>
<keyword evidence="10 13" id="KW-0175">Coiled coil</keyword>
<dbReference type="InterPro" id="IPR041952">
    <property type="entry name" value="STARD11_START"/>
</dbReference>
<feature type="domain" description="START" evidence="16">
    <location>
        <begin position="416"/>
        <end position="620"/>
    </location>
</feature>
<sequence>MSEEDYVGGGGGMALSDEESEEDALQSYPRQPVELQGTVSKWTNYIHGWQNRFMVLKDGTMSYYRNNDETEYGCRGSISVQKAHVKPHEIDECRFDVCLNDCVWYLRTPTVEEKHQWVDAIEQHKLENNGLRRHGSAISLTSNTLSTTSGSSLKRTKESSLQISGLHEKLAEIDTYRDIVIRQMEALQSYFDACAESLKEKKLSEANCNGHGLDVDGAAEAEIALDYNLGGSPIVGGRRPSPHPHPHLSINRETLEKHGSYALDFRGEALTFKATTAGILTTLGHCVDIMNQREESFKRRLEREGEKRKRLEEKLKLALSLSSQEAPPSSRRVMVMGGPDYEEGPHSVMGEDEFFDAVESALDKMDEEEEFRERLRLKQLAAPHKTAMTHPLWPEIDRVTREQLSYAQQDVDGGIWQLFAEEGEMKMYRRELEEDGLVVDPLKAVHQIRGASAHEMAHHFWSPDVRFEWETTLEQVTVLDRISEDTLLFLQLHKRVWPTAQRDALFWSHIREIPKSDPANCDAHDTWIVCNKSSEHPDAPNDGKCVRVDLTICFVCQTFIDPPVAEGESVSRDNLLTKITYCSVVNPGGWAPASVLRTVYKREYPKFLKRFTQYVIDKTADQPIAFSGLKIKDQNKHWRG</sequence>
<keyword evidence="6" id="KW-0813">Transport</keyword>
<evidence type="ECO:0000256" key="10">
    <source>
        <dbReference type="ARBA" id="ARBA00023054"/>
    </source>
</evidence>
<dbReference type="EMBL" id="JAXCGZ010006001">
    <property type="protein sequence ID" value="KAK7080293.1"/>
    <property type="molecule type" value="Genomic_DNA"/>
</dbReference>
<dbReference type="InterPro" id="IPR023393">
    <property type="entry name" value="START-like_dom_sf"/>
</dbReference>
<reference evidence="17 18" key="1">
    <citation type="submission" date="2023-11" db="EMBL/GenBank/DDBJ databases">
        <title>Halocaridina rubra genome assembly.</title>
        <authorList>
            <person name="Smith C."/>
        </authorList>
    </citation>
    <scope>NUCLEOTIDE SEQUENCE [LARGE SCALE GENOMIC DNA]</scope>
    <source>
        <strain evidence="17">EP-1</strain>
        <tissue evidence="17">Whole</tissue>
    </source>
</reference>
<dbReference type="PANTHER" id="PTHR19308:SF53">
    <property type="entry name" value="CERAMIDE TRANSFER PROTEIN"/>
    <property type="match status" value="1"/>
</dbReference>
<dbReference type="GO" id="GO:0005783">
    <property type="term" value="C:endoplasmic reticulum"/>
    <property type="evidence" value="ECO:0007669"/>
    <property type="project" value="UniProtKB-SubCell"/>
</dbReference>
<keyword evidence="8" id="KW-0256">Endoplasmic reticulum</keyword>
<evidence type="ECO:0000256" key="7">
    <source>
        <dbReference type="ARBA" id="ARBA00022490"/>
    </source>
</evidence>
<evidence type="ECO:0000256" key="6">
    <source>
        <dbReference type="ARBA" id="ARBA00022448"/>
    </source>
</evidence>
<evidence type="ECO:0000256" key="11">
    <source>
        <dbReference type="ARBA" id="ARBA00023055"/>
    </source>
</evidence>
<feature type="region of interest" description="Disordered" evidence="14">
    <location>
        <begin position="1"/>
        <end position="29"/>
    </location>
</feature>
<feature type="coiled-coil region" evidence="13">
    <location>
        <begin position="294"/>
        <end position="321"/>
    </location>
</feature>
<dbReference type="Proteomes" id="UP001381693">
    <property type="component" value="Unassembled WGS sequence"/>
</dbReference>
<keyword evidence="11" id="KW-0445">Lipid transport</keyword>
<dbReference type="GO" id="GO:0005581">
    <property type="term" value="C:collagen trimer"/>
    <property type="evidence" value="ECO:0007669"/>
    <property type="project" value="UniProtKB-KW"/>
</dbReference>
<dbReference type="Gene3D" id="3.30.530.20">
    <property type="match status" value="1"/>
</dbReference>
<keyword evidence="9" id="KW-0333">Golgi apparatus</keyword>
<name>A0AAN8XH96_HALRR</name>
<dbReference type="PANTHER" id="PTHR19308">
    <property type="entry name" value="PHOSPHATIDYLCHOLINE TRANSFER PROTEIN"/>
    <property type="match status" value="1"/>
</dbReference>
<evidence type="ECO:0000256" key="3">
    <source>
        <dbReference type="ARBA" id="ARBA00004496"/>
    </source>
</evidence>
<dbReference type="FunFam" id="3.30.530.20:FF:000003">
    <property type="entry name" value="Collagen type IV alpha-3-binding protein-like protein"/>
    <property type="match status" value="1"/>
</dbReference>
<dbReference type="InterPro" id="IPR011993">
    <property type="entry name" value="PH-like_dom_sf"/>
</dbReference>
<comment type="caution">
    <text evidence="17">The sequence shown here is derived from an EMBL/GenBank/DDBJ whole genome shotgun (WGS) entry which is preliminary data.</text>
</comment>
<comment type="catalytic activity">
    <reaction evidence="1">
        <text>N-hexadecanoylsphing-4-enine(in) = N-hexadecanoylsphing-4-enine(out)</text>
        <dbReference type="Rhea" id="RHEA:45720"/>
        <dbReference type="ChEBI" id="CHEBI:72959"/>
    </reaction>
</comment>
<accession>A0AAN8XH96</accession>
<evidence type="ECO:0000256" key="12">
    <source>
        <dbReference type="ARBA" id="ARBA00031527"/>
    </source>
</evidence>
<evidence type="ECO:0000256" key="8">
    <source>
        <dbReference type="ARBA" id="ARBA00022824"/>
    </source>
</evidence>
<protein>
    <recommendedName>
        <fullName evidence="5">Ceramide transfer protein</fullName>
    </recommendedName>
    <alternativeName>
        <fullName evidence="12">Collagen type IV alpha-3-binding protein</fullName>
    </alternativeName>
</protein>
<evidence type="ECO:0000256" key="9">
    <source>
        <dbReference type="ARBA" id="ARBA00023034"/>
    </source>
</evidence>
<feature type="domain" description="PH" evidence="15">
    <location>
        <begin position="32"/>
        <end position="126"/>
    </location>
</feature>